<evidence type="ECO:0000313" key="3">
    <source>
        <dbReference type="Proteomes" id="UP000774570"/>
    </source>
</evidence>
<dbReference type="PANTHER" id="PTHR34512:SF30">
    <property type="entry name" value="OUTER MEMBRANE PROTEIN ASSEMBLY FACTOR BAMB"/>
    <property type="match status" value="1"/>
</dbReference>
<dbReference type="InterPro" id="IPR015943">
    <property type="entry name" value="WD40/YVTN_repeat-like_dom_sf"/>
</dbReference>
<accession>A0ABS7FW30</accession>
<evidence type="ECO:0000259" key="1">
    <source>
        <dbReference type="Pfam" id="PF13360"/>
    </source>
</evidence>
<dbReference type="RefSeq" id="WP_220167873.1">
    <property type="nucleotide sequence ID" value="NZ_JAIBOA010000012.1"/>
</dbReference>
<evidence type="ECO:0000313" key="2">
    <source>
        <dbReference type="EMBL" id="MBW8484640.1"/>
    </source>
</evidence>
<dbReference type="PANTHER" id="PTHR34512">
    <property type="entry name" value="CELL SURFACE PROTEIN"/>
    <property type="match status" value="1"/>
</dbReference>
<dbReference type="SUPFAM" id="SSF50998">
    <property type="entry name" value="Quinoprotein alcohol dehydrogenase-like"/>
    <property type="match status" value="1"/>
</dbReference>
<dbReference type="InterPro" id="IPR002372">
    <property type="entry name" value="PQQ_rpt_dom"/>
</dbReference>
<sequence length="597" mass="62085">MSGRRPVLGLLAVLAAFALAAVLVDRYVLAAEWWQVRRTETADPLARQLDSGPPPGPLAVSWERSTRVHRGPVAGYDGVAHLLADGQVVTASGRGLEVRDARTGDLRWSYRRAGWSLLGWAATGGRLAAYLERDGHRADRRLVAFDALSGALLWRASGERPAEGSRATLRWPAGSGTVLTTDGTRAVVFGRAAGDGARRWHLRVPAGCRLFEDAPAPADAEDGLAALALDCAGGGRLLALDPGTGRILWDRPLGSPLAPRVSVRGGLTLAADGTALRAFDTAGEPFAVWPGDEVCGDGMCPALAENGRLIVVYRPADAPPDAAVMESVDPVARRMLWRQDTPAYAALAAAGGRIYALRPRLAPGLLPAGVDLVSPADGAASTVPVPFALDPDLDGAVPWMAAAGGMLYVALPEAAPRPTGAAHLLVLRRGLTRSGPAELGGVPAARWPDACALLKPGDLTAARLPAYSVRAERSSVGPVTLPRPTACTYTPKQDERGAAGARAVRVAVRWVAPDGASAAQLMDALADVQSEARHRFDLGGDDVYELGPTAGTVAVRVDRTIVVVSASQLPGVAERLAAVLATRLPPAAPPPAVPPPS</sequence>
<dbReference type="Gene3D" id="2.130.10.10">
    <property type="entry name" value="YVTN repeat-like/Quinoprotein amine dehydrogenase"/>
    <property type="match status" value="1"/>
</dbReference>
<dbReference type="Pfam" id="PF13360">
    <property type="entry name" value="PQQ_2"/>
    <property type="match status" value="1"/>
</dbReference>
<organism evidence="2 3">
    <name type="scientific">Actinomadura parmotrematis</name>
    <dbReference type="NCBI Taxonomy" id="2864039"/>
    <lineage>
        <taxon>Bacteria</taxon>
        <taxon>Bacillati</taxon>
        <taxon>Actinomycetota</taxon>
        <taxon>Actinomycetes</taxon>
        <taxon>Streptosporangiales</taxon>
        <taxon>Thermomonosporaceae</taxon>
        <taxon>Actinomadura</taxon>
    </lineage>
</organism>
<name>A0ABS7FW30_9ACTN</name>
<feature type="domain" description="Pyrrolo-quinoline quinone repeat" evidence="1">
    <location>
        <begin position="78"/>
        <end position="206"/>
    </location>
</feature>
<dbReference type="InterPro" id="IPR018391">
    <property type="entry name" value="PQQ_b-propeller_rpt"/>
</dbReference>
<comment type="caution">
    <text evidence="2">The sequence shown here is derived from an EMBL/GenBank/DDBJ whole genome shotgun (WGS) entry which is preliminary data.</text>
</comment>
<dbReference type="Proteomes" id="UP000774570">
    <property type="component" value="Unassembled WGS sequence"/>
</dbReference>
<keyword evidence="3" id="KW-1185">Reference proteome</keyword>
<dbReference type="SMART" id="SM00564">
    <property type="entry name" value="PQQ"/>
    <property type="match status" value="3"/>
</dbReference>
<protein>
    <submittedName>
        <fullName evidence="2">PQQ-binding-like beta-propeller repeat protein</fullName>
    </submittedName>
</protein>
<reference evidence="2 3" key="1">
    <citation type="submission" date="2021-07" db="EMBL/GenBank/DDBJ databases">
        <title>Actinomadura sp. PM05-2 isolated from lichen.</title>
        <authorList>
            <person name="Somphong A."/>
            <person name="Phongsopitanun W."/>
            <person name="Tanasupawat S."/>
            <person name="Peongsungnone V."/>
        </authorList>
    </citation>
    <scope>NUCLEOTIDE SEQUENCE [LARGE SCALE GENOMIC DNA]</scope>
    <source>
        <strain evidence="2 3">PM05-2</strain>
    </source>
</reference>
<gene>
    <name evidence="2" type="ORF">K1Y72_19810</name>
</gene>
<dbReference type="InterPro" id="IPR011047">
    <property type="entry name" value="Quinoprotein_ADH-like_sf"/>
</dbReference>
<dbReference type="EMBL" id="JAIBOA010000012">
    <property type="protein sequence ID" value="MBW8484640.1"/>
    <property type="molecule type" value="Genomic_DNA"/>
</dbReference>
<proteinExistence type="predicted"/>